<evidence type="ECO:0000256" key="3">
    <source>
        <dbReference type="ARBA" id="ARBA00022692"/>
    </source>
</evidence>
<name>A0A5C6BDZ7_9BACT</name>
<evidence type="ECO:0000256" key="6">
    <source>
        <dbReference type="SAM" id="Phobius"/>
    </source>
</evidence>
<sequence length="136" mass="14327">MMSNARTPFVAAAVAGALAVLIGAFGAHWLPVYLAGTGVDAELLAKRLAQFDTGARYHLAHAIALLALIALPTRPSATLRWSVCLFVAGIVFFSGSLYVLVLTNTPWLGAITPIGGGCWIIAWILIAFLHPSSRNA</sequence>
<dbReference type="Proteomes" id="UP000319908">
    <property type="component" value="Unassembled WGS sequence"/>
</dbReference>
<comment type="caution">
    <text evidence="7">The sequence shown here is derived from an EMBL/GenBank/DDBJ whole genome shotgun (WGS) entry which is preliminary data.</text>
</comment>
<dbReference type="GO" id="GO:0005886">
    <property type="term" value="C:plasma membrane"/>
    <property type="evidence" value="ECO:0007669"/>
    <property type="project" value="TreeGrafter"/>
</dbReference>
<feature type="transmembrane region" description="Helical" evidence="6">
    <location>
        <begin position="107"/>
        <end position="129"/>
    </location>
</feature>
<evidence type="ECO:0000256" key="5">
    <source>
        <dbReference type="ARBA" id="ARBA00023136"/>
    </source>
</evidence>
<dbReference type="RefSeq" id="WP_302120438.1">
    <property type="nucleotide sequence ID" value="NZ_SJPU01000004.1"/>
</dbReference>
<feature type="transmembrane region" description="Helical" evidence="6">
    <location>
        <begin position="54"/>
        <end position="71"/>
    </location>
</feature>
<evidence type="ECO:0000313" key="7">
    <source>
        <dbReference type="EMBL" id="TWU10190.1"/>
    </source>
</evidence>
<keyword evidence="5 6" id="KW-0472">Membrane</keyword>
<evidence type="ECO:0000313" key="8">
    <source>
        <dbReference type="Proteomes" id="UP000319908"/>
    </source>
</evidence>
<dbReference type="Pfam" id="PF04241">
    <property type="entry name" value="DUF423"/>
    <property type="match status" value="1"/>
</dbReference>
<dbReference type="PANTHER" id="PTHR43461:SF1">
    <property type="entry name" value="TRANSMEMBRANE PROTEIN 256"/>
    <property type="match status" value="1"/>
</dbReference>
<keyword evidence="4 6" id="KW-1133">Transmembrane helix</keyword>
<keyword evidence="8" id="KW-1185">Reference proteome</keyword>
<accession>A0A5C6BDZ7</accession>
<organism evidence="7 8">
    <name type="scientific">Allorhodopirellula heiligendammensis</name>
    <dbReference type="NCBI Taxonomy" id="2714739"/>
    <lineage>
        <taxon>Bacteria</taxon>
        <taxon>Pseudomonadati</taxon>
        <taxon>Planctomycetota</taxon>
        <taxon>Planctomycetia</taxon>
        <taxon>Pirellulales</taxon>
        <taxon>Pirellulaceae</taxon>
        <taxon>Allorhodopirellula</taxon>
    </lineage>
</organism>
<evidence type="ECO:0000256" key="1">
    <source>
        <dbReference type="ARBA" id="ARBA00004141"/>
    </source>
</evidence>
<proteinExistence type="inferred from homology"/>
<comment type="subcellular location">
    <subcellularLocation>
        <location evidence="1">Membrane</location>
        <topology evidence="1">Multi-pass membrane protein</topology>
    </subcellularLocation>
</comment>
<dbReference type="PANTHER" id="PTHR43461">
    <property type="entry name" value="TRANSMEMBRANE PROTEIN 256"/>
    <property type="match status" value="1"/>
</dbReference>
<dbReference type="AlphaFoldDB" id="A0A5C6BDZ7"/>
<comment type="similarity">
    <text evidence="2">Belongs to the UPF0382 family.</text>
</comment>
<evidence type="ECO:0008006" key="9">
    <source>
        <dbReference type="Google" id="ProtNLM"/>
    </source>
</evidence>
<dbReference type="InterPro" id="IPR006696">
    <property type="entry name" value="DUF423"/>
</dbReference>
<evidence type="ECO:0000256" key="4">
    <source>
        <dbReference type="ARBA" id="ARBA00022989"/>
    </source>
</evidence>
<evidence type="ECO:0000256" key="2">
    <source>
        <dbReference type="ARBA" id="ARBA00009694"/>
    </source>
</evidence>
<protein>
    <recommendedName>
        <fullName evidence="9">DUF423 domain-containing protein</fullName>
    </recommendedName>
</protein>
<keyword evidence="3 6" id="KW-0812">Transmembrane</keyword>
<feature type="transmembrane region" description="Helical" evidence="6">
    <location>
        <begin position="83"/>
        <end position="101"/>
    </location>
</feature>
<reference evidence="7 8" key="1">
    <citation type="journal article" date="2020" name="Antonie Van Leeuwenhoek">
        <title>Rhodopirellula heiligendammensis sp. nov., Rhodopirellula pilleata sp. nov., and Rhodopirellula solitaria sp. nov. isolated from natural or artificial marine surfaces in Northern Germany and California, USA, and emended description of the genus Rhodopirellula.</title>
        <authorList>
            <person name="Kallscheuer N."/>
            <person name="Wiegand S."/>
            <person name="Jogler M."/>
            <person name="Boedeker C."/>
            <person name="Peeters S.H."/>
            <person name="Rast P."/>
            <person name="Heuer A."/>
            <person name="Jetten M.S.M."/>
            <person name="Rohde M."/>
            <person name="Jogler C."/>
        </authorList>
    </citation>
    <scope>NUCLEOTIDE SEQUENCE [LARGE SCALE GENOMIC DNA]</scope>
    <source>
        <strain evidence="7 8">Poly21</strain>
    </source>
</reference>
<dbReference type="EMBL" id="SJPU01000004">
    <property type="protein sequence ID" value="TWU10190.1"/>
    <property type="molecule type" value="Genomic_DNA"/>
</dbReference>
<gene>
    <name evidence="7" type="ORF">Poly21_51600</name>
</gene>